<dbReference type="GeneID" id="94830040"/>
<proteinExistence type="predicted"/>
<feature type="region of interest" description="Disordered" evidence="1">
    <location>
        <begin position="266"/>
        <end position="288"/>
    </location>
</feature>
<name>A0A1J4J9I9_9EUKA</name>
<organism evidence="2 3">
    <name type="scientific">Tritrichomonas foetus</name>
    <dbReference type="NCBI Taxonomy" id="1144522"/>
    <lineage>
        <taxon>Eukaryota</taxon>
        <taxon>Metamonada</taxon>
        <taxon>Parabasalia</taxon>
        <taxon>Tritrichomonadida</taxon>
        <taxon>Tritrichomonadidae</taxon>
        <taxon>Tritrichomonas</taxon>
    </lineage>
</organism>
<comment type="caution">
    <text evidence="2">The sequence shown here is derived from an EMBL/GenBank/DDBJ whole genome shotgun (WGS) entry which is preliminary data.</text>
</comment>
<reference evidence="2" key="1">
    <citation type="submission" date="2016-10" db="EMBL/GenBank/DDBJ databases">
        <authorList>
            <person name="Benchimol M."/>
            <person name="Almeida L.G."/>
            <person name="Vasconcelos A.T."/>
            <person name="Perreira-Neves A."/>
            <person name="Rosa I.A."/>
            <person name="Tasca T."/>
            <person name="Bogo M.R."/>
            <person name="de Souza W."/>
        </authorList>
    </citation>
    <scope>NUCLEOTIDE SEQUENCE [LARGE SCALE GENOMIC DNA]</scope>
    <source>
        <strain evidence="2">K</strain>
    </source>
</reference>
<protein>
    <submittedName>
        <fullName evidence="2">Uncharacterized protein</fullName>
    </submittedName>
</protein>
<evidence type="ECO:0000313" key="2">
    <source>
        <dbReference type="EMBL" id="OHS95854.1"/>
    </source>
</evidence>
<feature type="region of interest" description="Disordered" evidence="1">
    <location>
        <begin position="170"/>
        <end position="208"/>
    </location>
</feature>
<keyword evidence="3" id="KW-1185">Reference proteome</keyword>
<dbReference type="AlphaFoldDB" id="A0A1J4J9I9"/>
<feature type="compositionally biased region" description="Polar residues" evidence="1">
    <location>
        <begin position="170"/>
        <end position="179"/>
    </location>
</feature>
<dbReference type="EMBL" id="MLAK01001215">
    <property type="protein sequence ID" value="OHS95854.1"/>
    <property type="molecule type" value="Genomic_DNA"/>
</dbReference>
<evidence type="ECO:0000313" key="3">
    <source>
        <dbReference type="Proteomes" id="UP000179807"/>
    </source>
</evidence>
<accession>A0A1J4J9I9</accession>
<evidence type="ECO:0000256" key="1">
    <source>
        <dbReference type="SAM" id="MobiDB-lite"/>
    </source>
</evidence>
<dbReference type="VEuPathDB" id="TrichDB:TRFO_10255"/>
<sequence length="288" mass="33805">MNRKKSPQKLSNKNNKSFFETSQKANLQRELYEWDNMFSRIVNMISSIVELPNIPLDTSANKRYVLEEMCSVLCQKAKYPEINDFHQPKTKSKQTNKKSNSKLKQKVKKYQNEIDRLRSRKSDLEYENQSYRRIIQQQNEILAQKRSSPVDEKQLELEEKIKHVESIIKNQMNNTPNRSKSPKKKSTPIFDNELKENDSDDSPSFLKKGFDPRTTKAISKYRKISRKQAAMEGKVVIKFPYRSTPREPTPTQPISQECINLELKKLPSPKRTPNPYSTIFYTPRKPSV</sequence>
<dbReference type="RefSeq" id="XP_068348991.1">
    <property type="nucleotide sequence ID" value="XM_068495336.1"/>
</dbReference>
<feature type="region of interest" description="Disordered" evidence="1">
    <location>
        <begin position="85"/>
        <end position="114"/>
    </location>
</feature>
<gene>
    <name evidence="2" type="ORF">TRFO_10255</name>
</gene>
<feature type="compositionally biased region" description="Basic residues" evidence="1">
    <location>
        <begin position="88"/>
        <end position="109"/>
    </location>
</feature>
<dbReference type="Proteomes" id="UP000179807">
    <property type="component" value="Unassembled WGS sequence"/>
</dbReference>